<dbReference type="PROSITE" id="PS51077">
    <property type="entry name" value="HTH_ICLR"/>
    <property type="match status" value="1"/>
</dbReference>
<dbReference type="SMART" id="SM00346">
    <property type="entry name" value="HTH_ICLR"/>
    <property type="match status" value="1"/>
</dbReference>
<dbReference type="Proteomes" id="UP000013523">
    <property type="component" value="Chromosome"/>
</dbReference>
<proteinExistence type="predicted"/>
<keyword evidence="1" id="KW-0805">Transcription regulation</keyword>
<dbReference type="EMBL" id="CP003261">
    <property type="protein sequence ID" value="AGK99553.1"/>
    <property type="molecule type" value="Genomic_DNA"/>
</dbReference>
<comment type="function">
    <text evidence="4">May be an activator protein for the gylABX operon.</text>
</comment>
<protein>
    <recommendedName>
        <fullName evidence="5">Glycerol operon regulatory protein</fullName>
    </recommendedName>
</protein>
<evidence type="ECO:0000259" key="7">
    <source>
        <dbReference type="PROSITE" id="PS51078"/>
    </source>
</evidence>
<evidence type="ECO:0000256" key="1">
    <source>
        <dbReference type="ARBA" id="ARBA00023015"/>
    </source>
</evidence>
<feature type="domain" description="HTH iclR-type" evidence="6">
    <location>
        <begin position="11"/>
        <end position="73"/>
    </location>
</feature>
<organism evidence="8 9">
    <name type="scientific">Clostridium pasteurianum BC1</name>
    <dbReference type="NCBI Taxonomy" id="86416"/>
    <lineage>
        <taxon>Bacteria</taxon>
        <taxon>Bacillati</taxon>
        <taxon>Bacillota</taxon>
        <taxon>Clostridia</taxon>
        <taxon>Eubacteriales</taxon>
        <taxon>Clostridiaceae</taxon>
        <taxon>Clostridium</taxon>
    </lineage>
</organism>
<name>R4KAH4_CLOPA</name>
<dbReference type="AlphaFoldDB" id="R4KAH4"/>
<feature type="domain" description="IclR-ED" evidence="7">
    <location>
        <begin position="74"/>
        <end position="257"/>
    </location>
</feature>
<dbReference type="STRING" id="86416.Clopa_4879"/>
<evidence type="ECO:0000259" key="6">
    <source>
        <dbReference type="PROSITE" id="PS51077"/>
    </source>
</evidence>
<keyword evidence="2" id="KW-0238">DNA-binding</keyword>
<dbReference type="PROSITE" id="PS51078">
    <property type="entry name" value="ICLR_ED"/>
    <property type="match status" value="1"/>
</dbReference>
<dbReference type="GO" id="GO:0003700">
    <property type="term" value="F:DNA-binding transcription factor activity"/>
    <property type="evidence" value="ECO:0007669"/>
    <property type="project" value="TreeGrafter"/>
</dbReference>
<dbReference type="Gene3D" id="3.30.450.40">
    <property type="match status" value="1"/>
</dbReference>
<keyword evidence="3" id="KW-0804">Transcription</keyword>
<dbReference type="GO" id="GO:0003677">
    <property type="term" value="F:DNA binding"/>
    <property type="evidence" value="ECO:0007669"/>
    <property type="project" value="UniProtKB-KW"/>
</dbReference>
<dbReference type="eggNOG" id="COG1414">
    <property type="taxonomic scope" value="Bacteria"/>
</dbReference>
<sequence length="259" mass="29518">MKGSEDMQEVVQSVERTLSILEVLSDYENGLGITEISEKVNLHKSTVHRLLNTLMIKDYVEQDEDTNRYKLTLKLFELGSKKVEKMNIVTVARPLLQELMEKTNEVIHLVVREGTEIVYIAKVESQNPIRMYSRIGKRSPVYCTAVGKAMLSYMTDDEVNFIWENSNIEKLTENTVVDFDKFKGNLGIIEKQGYAIDEQENEIGIRCIASPILDYRGQVCGAISISGSIISFKEEKIKEFSKLITGYANKISQELGYRI</sequence>
<dbReference type="InterPro" id="IPR014757">
    <property type="entry name" value="Tscrpt_reg_IclR_C"/>
</dbReference>
<evidence type="ECO:0000256" key="3">
    <source>
        <dbReference type="ARBA" id="ARBA00023163"/>
    </source>
</evidence>
<dbReference type="Gene3D" id="1.10.10.10">
    <property type="entry name" value="Winged helix-like DNA-binding domain superfamily/Winged helix DNA-binding domain"/>
    <property type="match status" value="1"/>
</dbReference>
<evidence type="ECO:0000256" key="2">
    <source>
        <dbReference type="ARBA" id="ARBA00023125"/>
    </source>
</evidence>
<dbReference type="InterPro" id="IPR005471">
    <property type="entry name" value="Tscrpt_reg_IclR_N"/>
</dbReference>
<evidence type="ECO:0000256" key="4">
    <source>
        <dbReference type="ARBA" id="ARBA00058938"/>
    </source>
</evidence>
<dbReference type="InterPro" id="IPR036388">
    <property type="entry name" value="WH-like_DNA-bd_sf"/>
</dbReference>
<gene>
    <name evidence="8" type="ORF">Clopa_4879</name>
</gene>
<evidence type="ECO:0000313" key="9">
    <source>
        <dbReference type="Proteomes" id="UP000013523"/>
    </source>
</evidence>
<dbReference type="InterPro" id="IPR029016">
    <property type="entry name" value="GAF-like_dom_sf"/>
</dbReference>
<accession>R4KAH4</accession>
<dbReference type="InterPro" id="IPR050707">
    <property type="entry name" value="HTH_MetabolicPath_Reg"/>
</dbReference>
<dbReference type="SUPFAM" id="SSF55781">
    <property type="entry name" value="GAF domain-like"/>
    <property type="match status" value="1"/>
</dbReference>
<dbReference type="PATRIC" id="fig|86416.3.peg.4866"/>
<dbReference type="PANTHER" id="PTHR30136">
    <property type="entry name" value="HELIX-TURN-HELIX TRANSCRIPTIONAL REGULATOR, ICLR FAMILY"/>
    <property type="match status" value="1"/>
</dbReference>
<evidence type="ECO:0000313" key="8">
    <source>
        <dbReference type="EMBL" id="AGK99553.1"/>
    </source>
</evidence>
<dbReference type="Pfam" id="PF09339">
    <property type="entry name" value="HTH_IclR"/>
    <property type="match status" value="1"/>
</dbReference>
<evidence type="ECO:0000256" key="5">
    <source>
        <dbReference type="ARBA" id="ARBA00070406"/>
    </source>
</evidence>
<dbReference type="HOGENOM" id="CLU_062618_7_1_9"/>
<keyword evidence="9" id="KW-1185">Reference proteome</keyword>
<dbReference type="PANTHER" id="PTHR30136:SF24">
    <property type="entry name" value="HTH-TYPE TRANSCRIPTIONAL REPRESSOR ALLR"/>
    <property type="match status" value="1"/>
</dbReference>
<dbReference type="SUPFAM" id="SSF46785">
    <property type="entry name" value="Winged helix' DNA-binding domain"/>
    <property type="match status" value="1"/>
</dbReference>
<dbReference type="Pfam" id="PF01614">
    <property type="entry name" value="IclR_C"/>
    <property type="match status" value="1"/>
</dbReference>
<reference evidence="8 9" key="1">
    <citation type="submission" date="2012-01" db="EMBL/GenBank/DDBJ databases">
        <title>Complete sequence of chromosome of Clostridium pasteurianum BC1.</title>
        <authorList>
            <consortium name="US DOE Joint Genome Institute"/>
            <person name="Lucas S."/>
            <person name="Han J."/>
            <person name="Lapidus A."/>
            <person name="Cheng J.-F."/>
            <person name="Goodwin L."/>
            <person name="Pitluck S."/>
            <person name="Peters L."/>
            <person name="Mikhailova N."/>
            <person name="Teshima H."/>
            <person name="Detter J.C."/>
            <person name="Han C."/>
            <person name="Tapia R."/>
            <person name="Land M."/>
            <person name="Hauser L."/>
            <person name="Kyrpides N."/>
            <person name="Ivanova N."/>
            <person name="Pagani I."/>
            <person name="Dunn J."/>
            <person name="Taghavi S."/>
            <person name="Francis A."/>
            <person name="van der Lelie D."/>
            <person name="Woyke T."/>
        </authorList>
    </citation>
    <scope>NUCLEOTIDE SEQUENCE [LARGE SCALE GENOMIC DNA]</scope>
    <source>
        <strain evidence="8 9">BC1</strain>
    </source>
</reference>
<dbReference type="InterPro" id="IPR036390">
    <property type="entry name" value="WH_DNA-bd_sf"/>
</dbReference>
<dbReference type="GO" id="GO:0045892">
    <property type="term" value="P:negative regulation of DNA-templated transcription"/>
    <property type="evidence" value="ECO:0007669"/>
    <property type="project" value="TreeGrafter"/>
</dbReference>
<dbReference type="KEGG" id="cpas:Clopa_4879"/>
<dbReference type="FunFam" id="1.10.10.10:FF:000056">
    <property type="entry name" value="IclR family transcriptional regulator"/>
    <property type="match status" value="1"/>
</dbReference>